<accession>A0A217EEC2</accession>
<feature type="domain" description="Aminotransferase class V" evidence="12">
    <location>
        <begin position="5"/>
        <end position="371"/>
    </location>
</feature>
<evidence type="ECO:0000256" key="1">
    <source>
        <dbReference type="ARBA" id="ARBA00001933"/>
    </source>
</evidence>
<evidence type="ECO:0000256" key="11">
    <source>
        <dbReference type="RuleBase" id="RU004504"/>
    </source>
</evidence>
<dbReference type="RefSeq" id="WP_088822682.1">
    <property type="nucleotide sequence ID" value="NZ_FZLN01000001.1"/>
</dbReference>
<comment type="catalytic activity">
    <reaction evidence="10">
        <text>(sulfur carrier)-H + L-cysteine = (sulfur carrier)-SH + L-alanine</text>
        <dbReference type="Rhea" id="RHEA:43892"/>
        <dbReference type="Rhea" id="RHEA-COMP:14737"/>
        <dbReference type="Rhea" id="RHEA-COMP:14739"/>
        <dbReference type="ChEBI" id="CHEBI:29917"/>
        <dbReference type="ChEBI" id="CHEBI:35235"/>
        <dbReference type="ChEBI" id="CHEBI:57972"/>
        <dbReference type="ChEBI" id="CHEBI:64428"/>
        <dbReference type="EC" id="2.8.1.7"/>
    </reaction>
</comment>
<evidence type="ECO:0000256" key="10">
    <source>
        <dbReference type="ARBA" id="ARBA00050776"/>
    </source>
</evidence>
<dbReference type="EC" id="2.8.1.7" evidence="3"/>
<dbReference type="InterPro" id="IPR015421">
    <property type="entry name" value="PyrdxlP-dep_Trfase_major"/>
</dbReference>
<keyword evidence="6" id="KW-0479">Metal-binding</keyword>
<protein>
    <recommendedName>
        <fullName evidence="3">cysteine desulfurase</fullName>
        <ecNumber evidence="3">2.8.1.7</ecNumber>
    </recommendedName>
</protein>
<evidence type="ECO:0000256" key="3">
    <source>
        <dbReference type="ARBA" id="ARBA00012239"/>
    </source>
</evidence>
<comment type="cofactor">
    <cofactor evidence="1 11">
        <name>pyridoxal 5'-phosphate</name>
        <dbReference type="ChEBI" id="CHEBI:597326"/>
    </cofactor>
</comment>
<dbReference type="SUPFAM" id="SSF53383">
    <property type="entry name" value="PLP-dependent transferases"/>
    <property type="match status" value="1"/>
</dbReference>
<sequence>MKQQIYLDYAATTPVYPEIIDEMAKCLSFDGLFGNPASNSHCFGSCAKDKIEEARANVAALIGASADEIVWTSGATESNNLALKGIAERYSCRGKHIITSQIEHKAILDSCCKLESLGFEVTYLKPEKNTGIISPQAVLDAIRPDTLLISLMMVNNEIGTITDIQEIGQIAKTHDLFLHVDAAQAAGKFPIDVNTLGVDLLSLSAHKVYGPKGIGALYVNRQKEFDIEPQIHGGGHEQGCRSGTLATHQIVGMGEAFRIAADGIHEEQLRIQKLQDKLYHALSDLTEIVLNGDPTQRVANYLNVSFLSDDAFIFINAIKTFAAVSSGSACNSRLSSASHVLLGLGRNEVLARNSVRFSFGKYTTEQDIDVLINHIEQVYQSTRFVSFA</sequence>
<name>A0A217EEC2_9GAMM</name>
<dbReference type="FunFam" id="3.40.640.10:FF:000003">
    <property type="entry name" value="Cysteine desulfurase IscS"/>
    <property type="match status" value="1"/>
</dbReference>
<dbReference type="EMBL" id="FZLN01000001">
    <property type="protein sequence ID" value="SNQ28647.1"/>
    <property type="molecule type" value="Genomic_DNA"/>
</dbReference>
<evidence type="ECO:0000256" key="4">
    <source>
        <dbReference type="ARBA" id="ARBA00022679"/>
    </source>
</evidence>
<proteinExistence type="inferred from homology"/>
<evidence type="ECO:0000259" key="12">
    <source>
        <dbReference type="Pfam" id="PF00266"/>
    </source>
</evidence>
<comment type="similarity">
    <text evidence="2">Belongs to the class-V pyridoxal-phosphate-dependent aminotransferase family. NifS/IscS subfamily.</text>
</comment>
<reference evidence="14" key="1">
    <citation type="submission" date="2017-06" db="EMBL/GenBank/DDBJ databases">
        <authorList>
            <person name="Varghese N."/>
            <person name="Submissions S."/>
        </authorList>
    </citation>
    <scope>NUCLEOTIDE SEQUENCE [LARGE SCALE GENOMIC DNA]</scope>
    <source>
        <strain evidence="14">ANC 5114</strain>
    </source>
</reference>
<keyword evidence="4" id="KW-0808">Transferase</keyword>
<dbReference type="InterPro" id="IPR015422">
    <property type="entry name" value="PyrdxlP-dep_Trfase_small"/>
</dbReference>
<dbReference type="Gene3D" id="3.40.640.10">
    <property type="entry name" value="Type I PLP-dependent aspartate aminotransferase-like (Major domain)"/>
    <property type="match status" value="1"/>
</dbReference>
<dbReference type="InterPro" id="IPR020578">
    <property type="entry name" value="Aminotrans_V_PyrdxlP_BS"/>
</dbReference>
<evidence type="ECO:0000256" key="7">
    <source>
        <dbReference type="ARBA" id="ARBA00022898"/>
    </source>
</evidence>
<keyword evidence="8" id="KW-0408">Iron</keyword>
<dbReference type="PANTHER" id="PTHR11601">
    <property type="entry name" value="CYSTEINE DESULFURYLASE FAMILY MEMBER"/>
    <property type="match status" value="1"/>
</dbReference>
<dbReference type="InterPro" id="IPR000192">
    <property type="entry name" value="Aminotrans_V_dom"/>
</dbReference>
<dbReference type="InterPro" id="IPR016454">
    <property type="entry name" value="Cysteine_dSase"/>
</dbReference>
<evidence type="ECO:0000256" key="6">
    <source>
        <dbReference type="ARBA" id="ARBA00022723"/>
    </source>
</evidence>
<dbReference type="GO" id="GO:0051537">
    <property type="term" value="F:2 iron, 2 sulfur cluster binding"/>
    <property type="evidence" value="ECO:0007669"/>
    <property type="project" value="UniProtKB-KW"/>
</dbReference>
<keyword evidence="5" id="KW-0001">2Fe-2S</keyword>
<evidence type="ECO:0000256" key="5">
    <source>
        <dbReference type="ARBA" id="ARBA00022714"/>
    </source>
</evidence>
<evidence type="ECO:0000256" key="9">
    <source>
        <dbReference type="ARBA" id="ARBA00023014"/>
    </source>
</evidence>
<dbReference type="OrthoDB" id="9808002at2"/>
<dbReference type="PANTHER" id="PTHR11601:SF34">
    <property type="entry name" value="CYSTEINE DESULFURASE"/>
    <property type="match status" value="1"/>
</dbReference>
<dbReference type="PIRSF" id="PIRSF005572">
    <property type="entry name" value="NifS"/>
    <property type="match status" value="1"/>
</dbReference>
<organism evidence="13 14">
    <name type="scientific">Acinetobacter apis</name>
    <dbReference type="NCBI Taxonomy" id="1229165"/>
    <lineage>
        <taxon>Bacteria</taxon>
        <taxon>Pseudomonadati</taxon>
        <taxon>Pseudomonadota</taxon>
        <taxon>Gammaproteobacteria</taxon>
        <taxon>Moraxellales</taxon>
        <taxon>Moraxellaceae</taxon>
        <taxon>Acinetobacter</taxon>
    </lineage>
</organism>
<gene>
    <name evidence="13" type="ORF">SAMN05444584_0571</name>
</gene>
<dbReference type="InterPro" id="IPR015424">
    <property type="entry name" value="PyrdxlP-dep_Trfase"/>
</dbReference>
<dbReference type="GO" id="GO:0046872">
    <property type="term" value="F:metal ion binding"/>
    <property type="evidence" value="ECO:0007669"/>
    <property type="project" value="UniProtKB-KW"/>
</dbReference>
<dbReference type="Proteomes" id="UP000243463">
    <property type="component" value="Unassembled WGS sequence"/>
</dbReference>
<dbReference type="GO" id="GO:0031071">
    <property type="term" value="F:cysteine desulfurase activity"/>
    <property type="evidence" value="ECO:0007669"/>
    <property type="project" value="UniProtKB-EC"/>
</dbReference>
<dbReference type="PROSITE" id="PS00595">
    <property type="entry name" value="AA_TRANSFER_CLASS_5"/>
    <property type="match status" value="1"/>
</dbReference>
<dbReference type="AlphaFoldDB" id="A0A217EEC2"/>
<dbReference type="Pfam" id="PF00266">
    <property type="entry name" value="Aminotran_5"/>
    <property type="match status" value="1"/>
</dbReference>
<keyword evidence="9" id="KW-0411">Iron-sulfur</keyword>
<evidence type="ECO:0000256" key="2">
    <source>
        <dbReference type="ARBA" id="ARBA00006490"/>
    </source>
</evidence>
<keyword evidence="14" id="KW-1185">Reference proteome</keyword>
<evidence type="ECO:0000313" key="14">
    <source>
        <dbReference type="Proteomes" id="UP000243463"/>
    </source>
</evidence>
<dbReference type="Gene3D" id="3.90.1150.10">
    <property type="entry name" value="Aspartate Aminotransferase, domain 1"/>
    <property type="match status" value="1"/>
</dbReference>
<evidence type="ECO:0000313" key="13">
    <source>
        <dbReference type="EMBL" id="SNQ28647.1"/>
    </source>
</evidence>
<evidence type="ECO:0000256" key="8">
    <source>
        <dbReference type="ARBA" id="ARBA00023004"/>
    </source>
</evidence>
<keyword evidence="7" id="KW-0663">Pyridoxal phosphate</keyword>